<sequence length="195" mass="21183">MKASTSLQGRVISTVFCCTCLIGSVPAMAGLIGTTAILDPYYQETPEGEIWRLDEPLTAVVTEEIEFPCLNCLVDGFVEASIDVGDDYFESVFAGRARVGPGYKNFLELSFEASPPIEILSAELDPVTTLDVSPSNISIAGNKLIIDVSHGPLYDPGTILRINLSTQTVPEPSALLLIAVITPFCTYGFYRRNRR</sequence>
<dbReference type="EMBL" id="JAMXLR010000051">
    <property type="protein sequence ID" value="MCO6045115.1"/>
    <property type="molecule type" value="Genomic_DNA"/>
</dbReference>
<keyword evidence="1" id="KW-0472">Membrane</keyword>
<feature type="chain" id="PRO_5040835710" description="PEP-CTERM protein-sorting domain-containing protein" evidence="2">
    <location>
        <begin position="30"/>
        <end position="195"/>
    </location>
</feature>
<gene>
    <name evidence="3" type="ORF">NG895_14485</name>
</gene>
<dbReference type="Proteomes" id="UP001155241">
    <property type="component" value="Unassembled WGS sequence"/>
</dbReference>
<keyword evidence="2" id="KW-0732">Signal</keyword>
<dbReference type="AlphaFoldDB" id="A0A9X2JGJ7"/>
<name>A0A9X2JGJ7_9BACT</name>
<reference evidence="3" key="1">
    <citation type="submission" date="2022-06" db="EMBL/GenBank/DDBJ databases">
        <title>Aeoliella straminimaris, a novel planctomycete from sediments.</title>
        <authorList>
            <person name="Vitorino I.R."/>
            <person name="Lage O.M."/>
        </authorList>
    </citation>
    <scope>NUCLEOTIDE SEQUENCE</scope>
    <source>
        <strain evidence="3">ICT_H6.2</strain>
    </source>
</reference>
<accession>A0A9X2JGJ7</accession>
<feature type="transmembrane region" description="Helical" evidence="1">
    <location>
        <begin position="173"/>
        <end position="190"/>
    </location>
</feature>
<evidence type="ECO:0000256" key="2">
    <source>
        <dbReference type="SAM" id="SignalP"/>
    </source>
</evidence>
<evidence type="ECO:0008006" key="5">
    <source>
        <dbReference type="Google" id="ProtNLM"/>
    </source>
</evidence>
<keyword evidence="1" id="KW-0812">Transmembrane</keyword>
<organism evidence="3 4">
    <name type="scientific">Aeoliella straminimaris</name>
    <dbReference type="NCBI Taxonomy" id="2954799"/>
    <lineage>
        <taxon>Bacteria</taxon>
        <taxon>Pseudomonadati</taxon>
        <taxon>Planctomycetota</taxon>
        <taxon>Planctomycetia</taxon>
        <taxon>Pirellulales</taxon>
        <taxon>Lacipirellulaceae</taxon>
        <taxon>Aeoliella</taxon>
    </lineage>
</organism>
<feature type="signal peptide" evidence="2">
    <location>
        <begin position="1"/>
        <end position="29"/>
    </location>
</feature>
<proteinExistence type="predicted"/>
<protein>
    <recommendedName>
        <fullName evidence="5">PEP-CTERM protein-sorting domain-containing protein</fullName>
    </recommendedName>
</protein>
<evidence type="ECO:0000313" key="4">
    <source>
        <dbReference type="Proteomes" id="UP001155241"/>
    </source>
</evidence>
<comment type="caution">
    <text evidence="3">The sequence shown here is derived from an EMBL/GenBank/DDBJ whole genome shotgun (WGS) entry which is preliminary data.</text>
</comment>
<dbReference type="RefSeq" id="WP_252853226.1">
    <property type="nucleotide sequence ID" value="NZ_JAMXLR010000051.1"/>
</dbReference>
<evidence type="ECO:0000256" key="1">
    <source>
        <dbReference type="SAM" id="Phobius"/>
    </source>
</evidence>
<keyword evidence="1" id="KW-1133">Transmembrane helix</keyword>
<keyword evidence="4" id="KW-1185">Reference proteome</keyword>
<evidence type="ECO:0000313" key="3">
    <source>
        <dbReference type="EMBL" id="MCO6045115.1"/>
    </source>
</evidence>